<evidence type="ECO:0000313" key="10">
    <source>
        <dbReference type="EMBL" id="KKS98297.1"/>
    </source>
</evidence>
<evidence type="ECO:0000256" key="1">
    <source>
        <dbReference type="ARBA" id="ARBA00004651"/>
    </source>
</evidence>
<feature type="transmembrane region" description="Helical" evidence="8">
    <location>
        <begin position="116"/>
        <end position="133"/>
    </location>
</feature>
<keyword evidence="2" id="KW-1003">Cell membrane</keyword>
<evidence type="ECO:0000256" key="4">
    <source>
        <dbReference type="ARBA" id="ARBA00022679"/>
    </source>
</evidence>
<dbReference type="Pfam" id="PF13231">
    <property type="entry name" value="PMT_2"/>
    <property type="match status" value="1"/>
</dbReference>
<keyword evidence="7 8" id="KW-0472">Membrane</keyword>
<dbReference type="InterPro" id="IPR050297">
    <property type="entry name" value="LipidA_mod_glycosyltrf_83"/>
</dbReference>
<dbReference type="PANTHER" id="PTHR33908">
    <property type="entry name" value="MANNOSYLTRANSFERASE YKCB-RELATED"/>
    <property type="match status" value="1"/>
</dbReference>
<evidence type="ECO:0000259" key="9">
    <source>
        <dbReference type="Pfam" id="PF13231"/>
    </source>
</evidence>
<sequence>MNKLSIKSWYLLFPILLLAVSLRLFNLPERVIFDADQEFAATFAYEVLKIFPVRLIGQGLSVQSLFMGPLYFYFLVPFFAISRLHPIGGYIGSIALGLITISLYFWVFKSVFGTKAGLIAAYLRTILFFSVQTDLLMTPAFSSDLAVVLTWYCFYKYWHDKHFYLLPLSFLFGLYTSFHPILFPFYFILPVLFLLKRHFPPPKYLILSFLCFLLPLSPLLIFEYFHNFTEIKALFLIKNSGSSEIKTVSILIDYLKIIFIYPVRMLGISLPDKIVLVLAFIFYSLSSIFIARKISFWKQSFHRIFPLTTFIIFLLYYFILPVHVPDYYFSAVFTVIFIYFAGNISIMLKKKQFISAFFLLLLITLTNFVRLHQSFTSPFRASLKDKETVIRTIRRLSPDNNMKVYYDTDLGLHFGLGYLQRYYGMEANGGPGTPEYIIVIPSSRRKN</sequence>
<feature type="transmembrane region" description="Helical" evidence="8">
    <location>
        <begin position="205"/>
        <end position="225"/>
    </location>
</feature>
<dbReference type="AlphaFoldDB" id="A0A0G1DL50"/>
<dbReference type="PANTHER" id="PTHR33908:SF11">
    <property type="entry name" value="MEMBRANE PROTEIN"/>
    <property type="match status" value="1"/>
</dbReference>
<evidence type="ECO:0000256" key="2">
    <source>
        <dbReference type="ARBA" id="ARBA00022475"/>
    </source>
</evidence>
<dbReference type="GO" id="GO:0009103">
    <property type="term" value="P:lipopolysaccharide biosynthetic process"/>
    <property type="evidence" value="ECO:0007669"/>
    <property type="project" value="UniProtKB-ARBA"/>
</dbReference>
<keyword evidence="5 8" id="KW-0812">Transmembrane</keyword>
<feature type="transmembrane region" description="Helical" evidence="8">
    <location>
        <begin position="87"/>
        <end position="107"/>
    </location>
</feature>
<dbReference type="Proteomes" id="UP000034894">
    <property type="component" value="Unassembled WGS sequence"/>
</dbReference>
<dbReference type="InterPro" id="IPR038731">
    <property type="entry name" value="RgtA/B/C-like"/>
</dbReference>
<feature type="transmembrane region" description="Helical" evidence="8">
    <location>
        <begin position="327"/>
        <end position="346"/>
    </location>
</feature>
<dbReference type="EMBL" id="LCFP01000002">
    <property type="protein sequence ID" value="KKS98297.1"/>
    <property type="molecule type" value="Genomic_DNA"/>
</dbReference>
<evidence type="ECO:0000256" key="6">
    <source>
        <dbReference type="ARBA" id="ARBA00022989"/>
    </source>
</evidence>
<feature type="transmembrane region" description="Helical" evidence="8">
    <location>
        <begin position="304"/>
        <end position="321"/>
    </location>
</feature>
<dbReference type="GO" id="GO:0005886">
    <property type="term" value="C:plasma membrane"/>
    <property type="evidence" value="ECO:0007669"/>
    <property type="project" value="UniProtKB-SubCell"/>
</dbReference>
<keyword evidence="3" id="KW-0328">Glycosyltransferase</keyword>
<keyword evidence="6 8" id="KW-1133">Transmembrane helix</keyword>
<organism evidence="10 11">
    <name type="scientific">Candidatus Gottesmanbacteria bacterium GW2011_GWA2_43_14</name>
    <dbReference type="NCBI Taxonomy" id="1618443"/>
    <lineage>
        <taxon>Bacteria</taxon>
        <taxon>Candidatus Gottesmaniibacteriota</taxon>
    </lineage>
</organism>
<dbReference type="GO" id="GO:0016763">
    <property type="term" value="F:pentosyltransferase activity"/>
    <property type="evidence" value="ECO:0007669"/>
    <property type="project" value="TreeGrafter"/>
</dbReference>
<comment type="subcellular location">
    <subcellularLocation>
        <location evidence="1">Cell membrane</location>
        <topology evidence="1">Multi-pass membrane protein</topology>
    </subcellularLocation>
</comment>
<feature type="transmembrane region" description="Helical" evidence="8">
    <location>
        <begin position="353"/>
        <end position="371"/>
    </location>
</feature>
<feature type="transmembrane region" description="Helical" evidence="8">
    <location>
        <begin position="274"/>
        <end position="292"/>
    </location>
</feature>
<gene>
    <name evidence="10" type="ORF">UV73_C0002G0011</name>
</gene>
<protein>
    <recommendedName>
        <fullName evidence="9">Glycosyltransferase RgtA/B/C/D-like domain-containing protein</fullName>
    </recommendedName>
</protein>
<evidence type="ECO:0000256" key="5">
    <source>
        <dbReference type="ARBA" id="ARBA00022692"/>
    </source>
</evidence>
<reference evidence="10 11" key="1">
    <citation type="journal article" date="2015" name="Nature">
        <title>rRNA introns, odd ribosomes, and small enigmatic genomes across a large radiation of phyla.</title>
        <authorList>
            <person name="Brown C.T."/>
            <person name="Hug L.A."/>
            <person name="Thomas B.C."/>
            <person name="Sharon I."/>
            <person name="Castelle C.J."/>
            <person name="Singh A."/>
            <person name="Wilkins M.J."/>
            <person name="Williams K.H."/>
            <person name="Banfield J.F."/>
        </authorList>
    </citation>
    <scope>NUCLEOTIDE SEQUENCE [LARGE SCALE GENOMIC DNA]</scope>
</reference>
<comment type="caution">
    <text evidence="10">The sequence shown here is derived from an EMBL/GenBank/DDBJ whole genome shotgun (WGS) entry which is preliminary data.</text>
</comment>
<evidence type="ECO:0000256" key="8">
    <source>
        <dbReference type="SAM" id="Phobius"/>
    </source>
</evidence>
<dbReference type="STRING" id="1618443.UV73_C0002G0011"/>
<evidence type="ECO:0000256" key="7">
    <source>
        <dbReference type="ARBA" id="ARBA00023136"/>
    </source>
</evidence>
<feature type="transmembrane region" description="Helical" evidence="8">
    <location>
        <begin position="170"/>
        <end position="193"/>
    </location>
</feature>
<keyword evidence="4" id="KW-0808">Transferase</keyword>
<feature type="domain" description="Glycosyltransferase RgtA/B/C/D-like" evidence="9">
    <location>
        <begin position="69"/>
        <end position="221"/>
    </location>
</feature>
<evidence type="ECO:0000256" key="3">
    <source>
        <dbReference type="ARBA" id="ARBA00022676"/>
    </source>
</evidence>
<feature type="transmembrane region" description="Helical" evidence="8">
    <location>
        <begin position="60"/>
        <end position="81"/>
    </location>
</feature>
<accession>A0A0G1DL50</accession>
<feature type="transmembrane region" description="Helical" evidence="8">
    <location>
        <begin position="6"/>
        <end position="25"/>
    </location>
</feature>
<name>A0A0G1DL50_9BACT</name>
<proteinExistence type="predicted"/>
<evidence type="ECO:0000313" key="11">
    <source>
        <dbReference type="Proteomes" id="UP000034894"/>
    </source>
</evidence>